<evidence type="ECO:0000256" key="1">
    <source>
        <dbReference type="SAM" id="MobiDB-lite"/>
    </source>
</evidence>
<name>A0AAN6Z655_9PEZI</name>
<dbReference type="EMBL" id="MU853225">
    <property type="protein sequence ID" value="KAK4126621.1"/>
    <property type="molecule type" value="Genomic_DNA"/>
</dbReference>
<proteinExistence type="predicted"/>
<reference evidence="2" key="1">
    <citation type="journal article" date="2023" name="Mol. Phylogenet. Evol.">
        <title>Genome-scale phylogeny and comparative genomics of the fungal order Sordariales.</title>
        <authorList>
            <person name="Hensen N."/>
            <person name="Bonometti L."/>
            <person name="Westerberg I."/>
            <person name="Brannstrom I.O."/>
            <person name="Guillou S."/>
            <person name="Cros-Aarteil S."/>
            <person name="Calhoun S."/>
            <person name="Haridas S."/>
            <person name="Kuo A."/>
            <person name="Mondo S."/>
            <person name="Pangilinan J."/>
            <person name="Riley R."/>
            <person name="LaButti K."/>
            <person name="Andreopoulos B."/>
            <person name="Lipzen A."/>
            <person name="Chen C."/>
            <person name="Yan M."/>
            <person name="Daum C."/>
            <person name="Ng V."/>
            <person name="Clum A."/>
            <person name="Steindorff A."/>
            <person name="Ohm R.A."/>
            <person name="Martin F."/>
            <person name="Silar P."/>
            <person name="Natvig D.O."/>
            <person name="Lalanne C."/>
            <person name="Gautier V."/>
            <person name="Ament-Velasquez S.L."/>
            <person name="Kruys A."/>
            <person name="Hutchinson M.I."/>
            <person name="Powell A.J."/>
            <person name="Barry K."/>
            <person name="Miller A.N."/>
            <person name="Grigoriev I.V."/>
            <person name="Debuchy R."/>
            <person name="Gladieux P."/>
            <person name="Hiltunen Thoren M."/>
            <person name="Johannesson H."/>
        </authorList>
    </citation>
    <scope>NUCLEOTIDE SEQUENCE</scope>
    <source>
        <strain evidence="2">CBS 731.68</strain>
    </source>
</reference>
<feature type="region of interest" description="Disordered" evidence="1">
    <location>
        <begin position="46"/>
        <end position="69"/>
    </location>
</feature>
<evidence type="ECO:0000313" key="2">
    <source>
        <dbReference type="EMBL" id="KAK4126621.1"/>
    </source>
</evidence>
<feature type="compositionally biased region" description="Polar residues" evidence="1">
    <location>
        <begin position="60"/>
        <end position="69"/>
    </location>
</feature>
<evidence type="ECO:0000313" key="3">
    <source>
        <dbReference type="Proteomes" id="UP001302602"/>
    </source>
</evidence>
<gene>
    <name evidence="2" type="ORF">N657DRAFT_643405</name>
</gene>
<protein>
    <submittedName>
        <fullName evidence="2">Uncharacterized protein</fullName>
    </submittedName>
</protein>
<reference evidence="2" key="2">
    <citation type="submission" date="2023-05" db="EMBL/GenBank/DDBJ databases">
        <authorList>
            <consortium name="Lawrence Berkeley National Laboratory"/>
            <person name="Steindorff A."/>
            <person name="Hensen N."/>
            <person name="Bonometti L."/>
            <person name="Westerberg I."/>
            <person name="Brannstrom I.O."/>
            <person name="Guillou S."/>
            <person name="Cros-Aarteil S."/>
            <person name="Calhoun S."/>
            <person name="Haridas S."/>
            <person name="Kuo A."/>
            <person name="Mondo S."/>
            <person name="Pangilinan J."/>
            <person name="Riley R."/>
            <person name="Labutti K."/>
            <person name="Andreopoulos B."/>
            <person name="Lipzen A."/>
            <person name="Chen C."/>
            <person name="Yanf M."/>
            <person name="Daum C."/>
            <person name="Ng V."/>
            <person name="Clum A."/>
            <person name="Ohm R."/>
            <person name="Martin F."/>
            <person name="Silar P."/>
            <person name="Natvig D."/>
            <person name="Lalanne C."/>
            <person name="Gautier V."/>
            <person name="Ament-Velasquez S.L."/>
            <person name="Kruys A."/>
            <person name="Hutchinson M.I."/>
            <person name="Powell A.J."/>
            <person name="Barry K."/>
            <person name="Miller A.N."/>
            <person name="Grigoriev I.V."/>
            <person name="Debuchy R."/>
            <person name="Gladieux P."/>
            <person name="Thoren M.H."/>
            <person name="Johannesson H."/>
        </authorList>
    </citation>
    <scope>NUCLEOTIDE SEQUENCE</scope>
    <source>
        <strain evidence="2">CBS 731.68</strain>
    </source>
</reference>
<organism evidence="2 3">
    <name type="scientific">Parathielavia appendiculata</name>
    <dbReference type="NCBI Taxonomy" id="2587402"/>
    <lineage>
        <taxon>Eukaryota</taxon>
        <taxon>Fungi</taxon>
        <taxon>Dikarya</taxon>
        <taxon>Ascomycota</taxon>
        <taxon>Pezizomycotina</taxon>
        <taxon>Sordariomycetes</taxon>
        <taxon>Sordariomycetidae</taxon>
        <taxon>Sordariales</taxon>
        <taxon>Chaetomiaceae</taxon>
        <taxon>Parathielavia</taxon>
    </lineage>
</organism>
<dbReference type="Proteomes" id="UP001302602">
    <property type="component" value="Unassembled WGS sequence"/>
</dbReference>
<keyword evidence="3" id="KW-1185">Reference proteome</keyword>
<dbReference type="RefSeq" id="XP_062650392.1">
    <property type="nucleotide sequence ID" value="XM_062792549.1"/>
</dbReference>
<dbReference type="GeneID" id="87829318"/>
<sequence>MTSFYWFTDSYERAMWAYRQLMCVVDGDFPVLAGSVANRLATLHSPLSLGSPAGMGRASVSESGVLQDP</sequence>
<accession>A0AAN6Z655</accession>
<comment type="caution">
    <text evidence="2">The sequence shown here is derived from an EMBL/GenBank/DDBJ whole genome shotgun (WGS) entry which is preliminary data.</text>
</comment>
<dbReference type="AlphaFoldDB" id="A0AAN6Z655"/>